<keyword evidence="2" id="KW-0812">Transmembrane</keyword>
<reference evidence="3 4" key="1">
    <citation type="journal article" date="2019" name="Nat. Ecol. Evol.">
        <title>Megaphylogeny resolves global patterns of mushroom evolution.</title>
        <authorList>
            <person name="Varga T."/>
            <person name="Krizsan K."/>
            <person name="Foldi C."/>
            <person name="Dima B."/>
            <person name="Sanchez-Garcia M."/>
            <person name="Sanchez-Ramirez S."/>
            <person name="Szollosi G.J."/>
            <person name="Szarkandi J.G."/>
            <person name="Papp V."/>
            <person name="Albert L."/>
            <person name="Andreopoulos W."/>
            <person name="Angelini C."/>
            <person name="Antonin V."/>
            <person name="Barry K.W."/>
            <person name="Bougher N.L."/>
            <person name="Buchanan P."/>
            <person name="Buyck B."/>
            <person name="Bense V."/>
            <person name="Catcheside P."/>
            <person name="Chovatia M."/>
            <person name="Cooper J."/>
            <person name="Damon W."/>
            <person name="Desjardin D."/>
            <person name="Finy P."/>
            <person name="Geml J."/>
            <person name="Haridas S."/>
            <person name="Hughes K."/>
            <person name="Justo A."/>
            <person name="Karasinski D."/>
            <person name="Kautmanova I."/>
            <person name="Kiss B."/>
            <person name="Kocsube S."/>
            <person name="Kotiranta H."/>
            <person name="LaButti K.M."/>
            <person name="Lechner B.E."/>
            <person name="Liimatainen K."/>
            <person name="Lipzen A."/>
            <person name="Lukacs Z."/>
            <person name="Mihaltcheva S."/>
            <person name="Morgado L.N."/>
            <person name="Niskanen T."/>
            <person name="Noordeloos M.E."/>
            <person name="Ohm R.A."/>
            <person name="Ortiz-Santana B."/>
            <person name="Ovrebo C."/>
            <person name="Racz N."/>
            <person name="Riley R."/>
            <person name="Savchenko A."/>
            <person name="Shiryaev A."/>
            <person name="Soop K."/>
            <person name="Spirin V."/>
            <person name="Szebenyi C."/>
            <person name="Tomsovsky M."/>
            <person name="Tulloss R.E."/>
            <person name="Uehling J."/>
            <person name="Grigoriev I.V."/>
            <person name="Vagvolgyi C."/>
            <person name="Papp T."/>
            <person name="Martin F.M."/>
            <person name="Miettinen O."/>
            <person name="Hibbett D.S."/>
            <person name="Nagy L.G."/>
        </authorList>
    </citation>
    <scope>NUCLEOTIDE SEQUENCE [LARGE SCALE GENOMIC DNA]</scope>
    <source>
        <strain evidence="3 4">CBS 962.96</strain>
    </source>
</reference>
<evidence type="ECO:0000313" key="3">
    <source>
        <dbReference type="EMBL" id="THV04864.1"/>
    </source>
</evidence>
<feature type="transmembrane region" description="Helical" evidence="2">
    <location>
        <begin position="12"/>
        <end position="38"/>
    </location>
</feature>
<keyword evidence="2" id="KW-1133">Transmembrane helix</keyword>
<organism evidence="3 4">
    <name type="scientific">Dendrothele bispora (strain CBS 962.96)</name>
    <dbReference type="NCBI Taxonomy" id="1314807"/>
    <lineage>
        <taxon>Eukaryota</taxon>
        <taxon>Fungi</taxon>
        <taxon>Dikarya</taxon>
        <taxon>Basidiomycota</taxon>
        <taxon>Agaricomycotina</taxon>
        <taxon>Agaricomycetes</taxon>
        <taxon>Agaricomycetidae</taxon>
        <taxon>Agaricales</taxon>
        <taxon>Agaricales incertae sedis</taxon>
        <taxon>Dendrothele</taxon>
    </lineage>
</organism>
<evidence type="ECO:0008006" key="5">
    <source>
        <dbReference type="Google" id="ProtNLM"/>
    </source>
</evidence>
<protein>
    <recommendedName>
        <fullName evidence="5">Transmembrane protein</fullName>
    </recommendedName>
</protein>
<feature type="region of interest" description="Disordered" evidence="1">
    <location>
        <begin position="230"/>
        <end position="252"/>
    </location>
</feature>
<keyword evidence="2" id="KW-0472">Membrane</keyword>
<evidence type="ECO:0000313" key="4">
    <source>
        <dbReference type="Proteomes" id="UP000297245"/>
    </source>
</evidence>
<evidence type="ECO:0000256" key="1">
    <source>
        <dbReference type="SAM" id="MobiDB-lite"/>
    </source>
</evidence>
<name>A0A4S8MR88_DENBC</name>
<feature type="transmembrane region" description="Helical" evidence="2">
    <location>
        <begin position="50"/>
        <end position="73"/>
    </location>
</feature>
<gene>
    <name evidence="3" type="ORF">K435DRAFT_961593</name>
</gene>
<accession>A0A4S8MR88</accession>
<dbReference type="EMBL" id="ML179052">
    <property type="protein sequence ID" value="THV04864.1"/>
    <property type="molecule type" value="Genomic_DNA"/>
</dbReference>
<proteinExistence type="predicted"/>
<feature type="transmembrane region" description="Helical" evidence="2">
    <location>
        <begin position="85"/>
        <end position="105"/>
    </location>
</feature>
<dbReference type="Proteomes" id="UP000297245">
    <property type="component" value="Unassembled WGS sequence"/>
</dbReference>
<evidence type="ECO:0000256" key="2">
    <source>
        <dbReference type="SAM" id="Phobius"/>
    </source>
</evidence>
<dbReference type="AlphaFoldDB" id="A0A4S8MR88"/>
<keyword evidence="4" id="KW-1185">Reference proteome</keyword>
<sequence length="252" mass="27405">MKPRDYCCCAIPLVNAGIYATLIEQFTASFVVGILSMATPSIVGAATPSVAPWILGIVCLVVAAIQVLGFIGVAREKPILFRRYISLHLLATAGAFALGATWIIISAARHSTAKSNCISDFFNTNDSTLQSEGDTLCEIFPWVDVGIMGAVWVLLAIVHVYLYVVISSYSTGQQIDHAKYDALNEQSIPMNTRNDPWNSQLSDESLDRGYAHGRQASAASMSDVMAAQPVHEPKDSFYSGAQPPRRRSYRDV</sequence>
<dbReference type="OrthoDB" id="2552042at2759"/>
<feature type="transmembrane region" description="Helical" evidence="2">
    <location>
        <begin position="139"/>
        <end position="164"/>
    </location>
</feature>